<dbReference type="AlphaFoldDB" id="A0A329SB29"/>
<reference evidence="2" key="2">
    <citation type="submission" date="2021-01" db="EMBL/GenBank/DDBJ databases">
        <title>Phytophthora aleatoria, a newly-described species from Pinus radiata is distinct from Phytophthora cactorum isolates based on comparative genomics.</title>
        <authorList>
            <person name="Mcdougal R."/>
            <person name="Panda P."/>
            <person name="Williams N."/>
            <person name="Studholme D.J."/>
        </authorList>
    </citation>
    <scope>NUCLEOTIDE SEQUENCE</scope>
    <source>
        <strain evidence="2">NZFS 3830</strain>
    </source>
</reference>
<keyword evidence="4" id="KW-1185">Reference proteome</keyword>
<reference evidence="3 4" key="1">
    <citation type="submission" date="2018-01" db="EMBL/GenBank/DDBJ databases">
        <title>Draft genome of the strawberry crown rot pathogen Phytophthora cactorum.</title>
        <authorList>
            <person name="Armitage A.D."/>
            <person name="Lysoe E."/>
            <person name="Nellist C.F."/>
            <person name="Harrison R.J."/>
            <person name="Brurberg M.B."/>
        </authorList>
    </citation>
    <scope>NUCLEOTIDE SEQUENCE [LARGE SCALE GENOMIC DNA]</scope>
    <source>
        <strain evidence="3 4">10300</strain>
    </source>
</reference>
<sequence length="146" mass="15570">MRPGIKDRRDESRRGNDFFEDLLHLPAPNAPSARNPCEDQVASKQRIHLQVRYAASASPTPIQTLSATSAISAVVAASLPSAATVSAHVSTGTMNTLVEETVASTLPPTTDSTKQGDVTEDAIPDDANMILERTFSDAEDTKCMSD</sequence>
<evidence type="ECO:0000313" key="4">
    <source>
        <dbReference type="Proteomes" id="UP000251314"/>
    </source>
</evidence>
<evidence type="ECO:0000313" key="3">
    <source>
        <dbReference type="EMBL" id="RAW33849.1"/>
    </source>
</evidence>
<gene>
    <name evidence="2" type="ORF">JG687_00003231</name>
    <name evidence="3" type="ORF">PC110_g9824</name>
</gene>
<comment type="caution">
    <text evidence="3">The sequence shown here is derived from an EMBL/GenBank/DDBJ whole genome shotgun (WGS) entry which is preliminary data.</text>
</comment>
<evidence type="ECO:0000256" key="1">
    <source>
        <dbReference type="SAM" id="MobiDB-lite"/>
    </source>
</evidence>
<proteinExistence type="predicted"/>
<feature type="region of interest" description="Disordered" evidence="1">
    <location>
        <begin position="103"/>
        <end position="125"/>
    </location>
</feature>
<dbReference type="VEuPathDB" id="FungiDB:PC110_g9824"/>
<name>A0A329SB29_9STRA</name>
<feature type="compositionally biased region" description="Polar residues" evidence="1">
    <location>
        <begin position="103"/>
        <end position="116"/>
    </location>
</feature>
<dbReference type="Proteomes" id="UP000688947">
    <property type="component" value="Unassembled WGS sequence"/>
</dbReference>
<dbReference type="EMBL" id="MJFZ01000223">
    <property type="protein sequence ID" value="RAW33849.1"/>
    <property type="molecule type" value="Genomic_DNA"/>
</dbReference>
<organism evidence="3 4">
    <name type="scientific">Phytophthora cactorum</name>
    <dbReference type="NCBI Taxonomy" id="29920"/>
    <lineage>
        <taxon>Eukaryota</taxon>
        <taxon>Sar</taxon>
        <taxon>Stramenopiles</taxon>
        <taxon>Oomycota</taxon>
        <taxon>Peronosporomycetes</taxon>
        <taxon>Peronosporales</taxon>
        <taxon>Peronosporaceae</taxon>
        <taxon>Phytophthora</taxon>
    </lineage>
</organism>
<protein>
    <submittedName>
        <fullName evidence="3">Uncharacterized protein</fullName>
    </submittedName>
</protein>
<dbReference type="Proteomes" id="UP000251314">
    <property type="component" value="Unassembled WGS sequence"/>
</dbReference>
<dbReference type="OrthoDB" id="113437at2759"/>
<dbReference type="EMBL" id="JAENGZ010000097">
    <property type="protein sequence ID" value="KAG6969416.1"/>
    <property type="molecule type" value="Genomic_DNA"/>
</dbReference>
<accession>A0A329SB29</accession>
<evidence type="ECO:0000313" key="2">
    <source>
        <dbReference type="EMBL" id="KAG6969416.1"/>
    </source>
</evidence>